<dbReference type="EMBL" id="JAWDJW010007793">
    <property type="protein sequence ID" value="KAK3061515.1"/>
    <property type="molecule type" value="Genomic_DNA"/>
</dbReference>
<organism evidence="1 2">
    <name type="scientific">Coniosporium uncinatum</name>
    <dbReference type="NCBI Taxonomy" id="93489"/>
    <lineage>
        <taxon>Eukaryota</taxon>
        <taxon>Fungi</taxon>
        <taxon>Dikarya</taxon>
        <taxon>Ascomycota</taxon>
        <taxon>Pezizomycotina</taxon>
        <taxon>Dothideomycetes</taxon>
        <taxon>Dothideomycetes incertae sedis</taxon>
        <taxon>Coniosporium</taxon>
    </lineage>
</organism>
<gene>
    <name evidence="1" type="ORF">LTS18_006031</name>
</gene>
<sequence length="273" mass="29487">MTAQLPQLLADLFALNAHTAIVTGATGGLGLTMTLALAEAGANVISIEMPDDPASPNLQEQVDESGRYFERHECDVKDSTQLRSVFASIWKQADELKDSRPLPNILISCAGINRRGPAEQLTDEEIDETFAVNQKATFVCGQELAAGLLQRQLPGKIISVASVTGFISATTISAYAATKGAVLQTTRAFSSEWASKGIQVNALCPGYFWTEMTRQYQEEPQYKGFNEYVLSRCPTGRWGVPDDLRGAVIFLASRASDYMTGQSLVVDGGLLGQ</sequence>
<protein>
    <submittedName>
        <fullName evidence="1">Uncharacterized protein</fullName>
    </submittedName>
</protein>
<name>A0ACC3D4B5_9PEZI</name>
<dbReference type="Proteomes" id="UP001186974">
    <property type="component" value="Unassembled WGS sequence"/>
</dbReference>
<evidence type="ECO:0000313" key="2">
    <source>
        <dbReference type="Proteomes" id="UP001186974"/>
    </source>
</evidence>
<accession>A0ACC3D4B5</accession>
<evidence type="ECO:0000313" key="1">
    <source>
        <dbReference type="EMBL" id="KAK3061515.1"/>
    </source>
</evidence>
<reference evidence="1" key="1">
    <citation type="submission" date="2024-09" db="EMBL/GenBank/DDBJ databases">
        <title>Black Yeasts Isolated from many extreme environments.</title>
        <authorList>
            <person name="Coleine C."/>
            <person name="Stajich J.E."/>
            <person name="Selbmann L."/>
        </authorList>
    </citation>
    <scope>NUCLEOTIDE SEQUENCE</scope>
    <source>
        <strain evidence="1">CCFEE 5737</strain>
    </source>
</reference>
<comment type="caution">
    <text evidence="1">The sequence shown here is derived from an EMBL/GenBank/DDBJ whole genome shotgun (WGS) entry which is preliminary data.</text>
</comment>
<keyword evidence="2" id="KW-1185">Reference proteome</keyword>
<proteinExistence type="predicted"/>